<reference evidence="10" key="1">
    <citation type="journal article" date="2019" name="Int. J. Syst. Evol. Microbiol.">
        <title>The Global Catalogue of Microorganisms (GCM) 10K type strain sequencing project: providing services to taxonomists for standard genome sequencing and annotation.</title>
        <authorList>
            <consortium name="The Broad Institute Genomics Platform"/>
            <consortium name="The Broad Institute Genome Sequencing Center for Infectious Disease"/>
            <person name="Wu L."/>
            <person name="Ma J."/>
        </authorList>
    </citation>
    <scope>NUCLEOTIDE SEQUENCE [LARGE SCALE GENOMIC DNA]</scope>
    <source>
        <strain evidence="10">KCTC 12861</strain>
    </source>
</reference>
<keyword evidence="4" id="KW-1003">Cell membrane</keyword>
<comment type="subcellular location">
    <subcellularLocation>
        <location evidence="1">Cell membrane</location>
        <topology evidence="1">Multi-pass membrane protein</topology>
    </subcellularLocation>
</comment>
<dbReference type="EMBL" id="BMXE01000011">
    <property type="protein sequence ID" value="GHB48342.1"/>
    <property type="molecule type" value="Genomic_DNA"/>
</dbReference>
<keyword evidence="7 8" id="KW-0472">Membrane</keyword>
<feature type="transmembrane region" description="Helical" evidence="8">
    <location>
        <begin position="66"/>
        <end position="87"/>
    </location>
</feature>
<keyword evidence="5 8" id="KW-0812">Transmembrane</keyword>
<dbReference type="PANTHER" id="PTHR36838">
    <property type="entry name" value="AUXIN EFFLUX CARRIER FAMILY PROTEIN"/>
    <property type="match status" value="1"/>
</dbReference>
<evidence type="ECO:0000256" key="2">
    <source>
        <dbReference type="ARBA" id="ARBA00010145"/>
    </source>
</evidence>
<dbReference type="Pfam" id="PF03547">
    <property type="entry name" value="Mem_trans"/>
    <property type="match status" value="1"/>
</dbReference>
<feature type="transmembrane region" description="Helical" evidence="8">
    <location>
        <begin position="195"/>
        <end position="215"/>
    </location>
</feature>
<protein>
    <submittedName>
        <fullName evidence="9">Transporter</fullName>
    </submittedName>
</protein>
<dbReference type="RefSeq" id="WP_189438779.1">
    <property type="nucleotide sequence ID" value="NZ_BMXE01000011.1"/>
</dbReference>
<keyword evidence="10" id="KW-1185">Reference proteome</keyword>
<evidence type="ECO:0000256" key="3">
    <source>
        <dbReference type="ARBA" id="ARBA00022448"/>
    </source>
</evidence>
<feature type="transmembrane region" description="Helical" evidence="8">
    <location>
        <begin position="126"/>
        <end position="151"/>
    </location>
</feature>
<dbReference type="InterPro" id="IPR038770">
    <property type="entry name" value="Na+/solute_symporter_sf"/>
</dbReference>
<evidence type="ECO:0000256" key="4">
    <source>
        <dbReference type="ARBA" id="ARBA00022475"/>
    </source>
</evidence>
<keyword evidence="6 8" id="KW-1133">Transmembrane helix</keyword>
<evidence type="ECO:0000256" key="5">
    <source>
        <dbReference type="ARBA" id="ARBA00022692"/>
    </source>
</evidence>
<evidence type="ECO:0000313" key="9">
    <source>
        <dbReference type="EMBL" id="GHB48342.1"/>
    </source>
</evidence>
<evidence type="ECO:0000256" key="1">
    <source>
        <dbReference type="ARBA" id="ARBA00004651"/>
    </source>
</evidence>
<evidence type="ECO:0000313" key="10">
    <source>
        <dbReference type="Proteomes" id="UP000637980"/>
    </source>
</evidence>
<accession>A0ABQ3EV06</accession>
<sequence>MFSALSAITSVLLLTATGWFLRRRNFIPRERWGGMEDLSYWILFPALILINVGTSDFSVMPVKDIAIAVLGTFSFLAVLCLVLQPVLKAKFSMSGPRFTSIFQGVVRWNGFVAMAIAANSFGEEGVALVAVIMAIMIPAANLLCVIVLAVYAGGSSPTVQTLARELAKNPFIITVAAGLLINVSGGQIPQVITNYLTFLGSAALPIAVLCVGAALDLRALRRPGPALTSALLIRNILAPAIAISFALALGLDEISATIVVLVFSVPSAGASFVLAKKMGGDAKLMAEILTLQTVAAAITIPAWLVAVAYLTG</sequence>
<comment type="caution">
    <text evidence="9">The sequence shown here is derived from an EMBL/GenBank/DDBJ whole genome shotgun (WGS) entry which is preliminary data.</text>
</comment>
<name>A0ABQ3EV06_9HYPH</name>
<organism evidence="9 10">
    <name type="scientific">Pseudovibrio japonicus</name>
    <dbReference type="NCBI Taxonomy" id="366534"/>
    <lineage>
        <taxon>Bacteria</taxon>
        <taxon>Pseudomonadati</taxon>
        <taxon>Pseudomonadota</taxon>
        <taxon>Alphaproteobacteria</taxon>
        <taxon>Hyphomicrobiales</taxon>
        <taxon>Stappiaceae</taxon>
        <taxon>Pseudovibrio</taxon>
    </lineage>
</organism>
<evidence type="ECO:0000256" key="7">
    <source>
        <dbReference type="ARBA" id="ARBA00023136"/>
    </source>
</evidence>
<feature type="transmembrane region" description="Helical" evidence="8">
    <location>
        <begin position="38"/>
        <end position="54"/>
    </location>
</feature>
<evidence type="ECO:0000256" key="6">
    <source>
        <dbReference type="ARBA" id="ARBA00022989"/>
    </source>
</evidence>
<dbReference type="Proteomes" id="UP000637980">
    <property type="component" value="Unassembled WGS sequence"/>
</dbReference>
<evidence type="ECO:0000256" key="8">
    <source>
        <dbReference type="SAM" id="Phobius"/>
    </source>
</evidence>
<dbReference type="Gene3D" id="1.20.1530.20">
    <property type="match status" value="1"/>
</dbReference>
<feature type="transmembrane region" description="Helical" evidence="8">
    <location>
        <begin position="254"/>
        <end position="275"/>
    </location>
</feature>
<feature type="transmembrane region" description="Helical" evidence="8">
    <location>
        <begin position="171"/>
        <end position="189"/>
    </location>
</feature>
<dbReference type="InterPro" id="IPR004776">
    <property type="entry name" value="Mem_transp_PIN-like"/>
</dbReference>
<comment type="similarity">
    <text evidence="2">Belongs to the auxin efflux carrier (TC 2.A.69) family.</text>
</comment>
<gene>
    <name evidence="9" type="ORF">GCM10007094_41980</name>
</gene>
<proteinExistence type="inferred from homology"/>
<feature type="transmembrane region" description="Helical" evidence="8">
    <location>
        <begin position="227"/>
        <end position="248"/>
    </location>
</feature>
<dbReference type="PANTHER" id="PTHR36838:SF4">
    <property type="entry name" value="AUXIN EFFLUX CARRIER FAMILY PROTEIN"/>
    <property type="match status" value="1"/>
</dbReference>
<keyword evidence="3" id="KW-0813">Transport</keyword>
<feature type="transmembrane region" description="Helical" evidence="8">
    <location>
        <begin position="287"/>
        <end position="310"/>
    </location>
</feature>